<sequence>MTPALPVVEGAVLAPKSYAQALSQKCLSSQSKNGNQIENDPMTPAANPVRTNDQSSKDRPPASQAAVPEDPKNNGGIHYLERRHLENAI</sequence>
<gene>
    <name evidence="1" type="ORF">DSO57_1030493</name>
</gene>
<dbReference type="Proteomes" id="UP001165960">
    <property type="component" value="Unassembled WGS sequence"/>
</dbReference>
<accession>A0ACC2TZH1</accession>
<evidence type="ECO:0000313" key="1">
    <source>
        <dbReference type="EMBL" id="KAJ9079925.1"/>
    </source>
</evidence>
<dbReference type="EMBL" id="QTSX02001630">
    <property type="protein sequence ID" value="KAJ9079925.1"/>
    <property type="molecule type" value="Genomic_DNA"/>
</dbReference>
<name>A0ACC2TZH1_9FUNG</name>
<organism evidence="1 2">
    <name type="scientific">Entomophthora muscae</name>
    <dbReference type="NCBI Taxonomy" id="34485"/>
    <lineage>
        <taxon>Eukaryota</taxon>
        <taxon>Fungi</taxon>
        <taxon>Fungi incertae sedis</taxon>
        <taxon>Zoopagomycota</taxon>
        <taxon>Entomophthoromycotina</taxon>
        <taxon>Entomophthoromycetes</taxon>
        <taxon>Entomophthorales</taxon>
        <taxon>Entomophthoraceae</taxon>
        <taxon>Entomophthora</taxon>
    </lineage>
</organism>
<comment type="caution">
    <text evidence="1">The sequence shown here is derived from an EMBL/GenBank/DDBJ whole genome shotgun (WGS) entry which is preliminary data.</text>
</comment>
<evidence type="ECO:0000313" key="2">
    <source>
        <dbReference type="Proteomes" id="UP001165960"/>
    </source>
</evidence>
<reference evidence="1" key="1">
    <citation type="submission" date="2022-04" db="EMBL/GenBank/DDBJ databases">
        <title>Genome of the entomopathogenic fungus Entomophthora muscae.</title>
        <authorList>
            <person name="Elya C."/>
            <person name="Lovett B.R."/>
            <person name="Lee E."/>
            <person name="Macias A.M."/>
            <person name="Hajek A.E."/>
            <person name="De Bivort B.L."/>
            <person name="Kasson M.T."/>
            <person name="De Fine Licht H.H."/>
            <person name="Stajich J.E."/>
        </authorList>
    </citation>
    <scope>NUCLEOTIDE SEQUENCE</scope>
    <source>
        <strain evidence="1">Berkeley</strain>
    </source>
</reference>
<protein>
    <submittedName>
        <fullName evidence="1">Uncharacterized protein</fullName>
    </submittedName>
</protein>
<proteinExistence type="predicted"/>
<keyword evidence="2" id="KW-1185">Reference proteome</keyword>